<sequence length="44" mass="4597">MFRHAPGAHGANGQRVVTLVEIVELSSGRGRAPPPPQPLGARVL</sequence>
<organism evidence="2 3">
    <name type="scientific">Caenorhabditis japonica</name>
    <dbReference type="NCBI Taxonomy" id="281687"/>
    <lineage>
        <taxon>Eukaryota</taxon>
        <taxon>Metazoa</taxon>
        <taxon>Ecdysozoa</taxon>
        <taxon>Nematoda</taxon>
        <taxon>Chromadorea</taxon>
        <taxon>Rhabditida</taxon>
        <taxon>Rhabditina</taxon>
        <taxon>Rhabditomorpha</taxon>
        <taxon>Rhabditoidea</taxon>
        <taxon>Rhabditidae</taxon>
        <taxon>Peloderinae</taxon>
        <taxon>Caenorhabditis</taxon>
    </lineage>
</organism>
<dbReference type="Proteomes" id="UP000005237">
    <property type="component" value="Unassembled WGS sequence"/>
</dbReference>
<evidence type="ECO:0000256" key="1">
    <source>
        <dbReference type="SAM" id="MobiDB-lite"/>
    </source>
</evidence>
<reference evidence="3" key="1">
    <citation type="submission" date="2010-08" db="EMBL/GenBank/DDBJ databases">
        <authorList>
            <consortium name="Caenorhabditis japonica Sequencing Consortium"/>
            <person name="Wilson R.K."/>
        </authorList>
    </citation>
    <scope>NUCLEOTIDE SEQUENCE [LARGE SCALE GENOMIC DNA]</scope>
    <source>
        <strain evidence="3">DF5081</strain>
    </source>
</reference>
<feature type="region of interest" description="Disordered" evidence="1">
    <location>
        <begin position="25"/>
        <end position="44"/>
    </location>
</feature>
<keyword evidence="3" id="KW-1185">Reference proteome</keyword>
<accession>A0A8R1IKR4</accession>
<name>A0A8R1IKR4_CAEJA</name>
<evidence type="ECO:0000313" key="3">
    <source>
        <dbReference type="Proteomes" id="UP000005237"/>
    </source>
</evidence>
<dbReference type="EnsemblMetazoa" id="CJA36938.1">
    <property type="protein sequence ID" value="CJA36938.1"/>
    <property type="gene ID" value="WBGene00212785"/>
</dbReference>
<dbReference type="AlphaFoldDB" id="A0A8R1IKR4"/>
<reference evidence="2" key="2">
    <citation type="submission" date="2022-06" db="UniProtKB">
        <authorList>
            <consortium name="EnsemblMetazoa"/>
        </authorList>
    </citation>
    <scope>IDENTIFICATION</scope>
    <source>
        <strain evidence="2">DF5081</strain>
    </source>
</reference>
<evidence type="ECO:0000313" key="2">
    <source>
        <dbReference type="EnsemblMetazoa" id="CJA36938.1"/>
    </source>
</evidence>
<proteinExistence type="predicted"/>
<protein>
    <submittedName>
        <fullName evidence="2">Uncharacterized protein</fullName>
    </submittedName>
</protein>